<dbReference type="Pfam" id="PF19279">
    <property type="entry name" value="YegS_C"/>
    <property type="match status" value="1"/>
</dbReference>
<keyword evidence="3" id="KW-1185">Reference proteome</keyword>
<feature type="domain" description="DAGKc" evidence="1">
    <location>
        <begin position="1"/>
        <end position="129"/>
    </location>
</feature>
<name>A0A516H314_9PROT</name>
<sequence>MTTSIVINAESGTARQHGAAALRDLIHTAAAKAGQPDVDVQMVAPAQLPRALAAAAQGSTEIWVGGGDGTLRSAAELAMKRDIVLGVLPLGTMNLLARDLNIPLEIENAVAALCASTVAAIDVGRVNQSLFLNKSALGLYPEMVVDRERRRRLFGLNKWPAMIRSAWRAVRRHRMMEITIDHHGQRSEILSPAIVVAVGSYEFNAGRLFNRSDLQSGELTIYVSHEKTWLGSASQLAKLFLGTLQNDPSLQVIKAHSLNIDFRRTKPVANDGEIDMLKGPIRYAVAPKALKVRIPVEPAAS</sequence>
<dbReference type="RefSeq" id="WP_144069149.1">
    <property type="nucleotide sequence ID" value="NZ_CP041636.1"/>
</dbReference>
<dbReference type="InterPro" id="IPR045540">
    <property type="entry name" value="YegS/DAGK_C"/>
</dbReference>
<dbReference type="InterPro" id="IPR001206">
    <property type="entry name" value="Diacylglycerol_kinase_cat_dom"/>
</dbReference>
<dbReference type="InterPro" id="IPR017438">
    <property type="entry name" value="ATP-NAD_kinase_N"/>
</dbReference>
<dbReference type="EMBL" id="CP041636">
    <property type="protein sequence ID" value="QDO98168.1"/>
    <property type="molecule type" value="Genomic_DNA"/>
</dbReference>
<dbReference type="PROSITE" id="PS50146">
    <property type="entry name" value="DAGK"/>
    <property type="match status" value="1"/>
</dbReference>
<evidence type="ECO:0000259" key="1">
    <source>
        <dbReference type="PROSITE" id="PS50146"/>
    </source>
</evidence>
<dbReference type="InterPro" id="IPR016064">
    <property type="entry name" value="NAD/diacylglycerol_kinase_sf"/>
</dbReference>
<dbReference type="Proteomes" id="UP000317496">
    <property type="component" value="Chromosome"/>
</dbReference>
<proteinExistence type="predicted"/>
<gene>
    <name evidence="2" type="ORF">FNB15_13205</name>
</gene>
<accession>A0A516H314</accession>
<organism evidence="2 3">
    <name type="scientific">Ferrovibrio terrae</name>
    <dbReference type="NCBI Taxonomy" id="2594003"/>
    <lineage>
        <taxon>Bacteria</taxon>
        <taxon>Pseudomonadati</taxon>
        <taxon>Pseudomonadota</taxon>
        <taxon>Alphaproteobacteria</taxon>
        <taxon>Rhodospirillales</taxon>
        <taxon>Rhodospirillaceae</taxon>
        <taxon>Ferrovibrio</taxon>
    </lineage>
</organism>
<dbReference type="GO" id="GO:0016301">
    <property type="term" value="F:kinase activity"/>
    <property type="evidence" value="ECO:0007669"/>
    <property type="project" value="InterPro"/>
</dbReference>
<protein>
    <recommendedName>
        <fullName evidence="1">DAGKc domain-containing protein</fullName>
    </recommendedName>
</protein>
<reference evidence="2 3" key="1">
    <citation type="submission" date="2019-07" db="EMBL/GenBank/DDBJ databases">
        <title>Genome sequencing for Ferrovibrio sp. K5.</title>
        <authorList>
            <person name="Park S.-J."/>
        </authorList>
    </citation>
    <scope>NUCLEOTIDE SEQUENCE [LARGE SCALE GENOMIC DNA]</scope>
    <source>
        <strain evidence="2 3">K5</strain>
    </source>
</reference>
<dbReference type="Gene3D" id="3.40.50.10330">
    <property type="entry name" value="Probable inorganic polyphosphate/atp-NAD kinase, domain 1"/>
    <property type="match status" value="1"/>
</dbReference>
<dbReference type="Gene3D" id="2.60.200.40">
    <property type="match status" value="1"/>
</dbReference>
<evidence type="ECO:0000313" key="2">
    <source>
        <dbReference type="EMBL" id="QDO98168.1"/>
    </source>
</evidence>
<dbReference type="OrthoDB" id="142078at2"/>
<dbReference type="KEGG" id="fer:FNB15_13205"/>
<dbReference type="SUPFAM" id="SSF111331">
    <property type="entry name" value="NAD kinase/diacylglycerol kinase-like"/>
    <property type="match status" value="1"/>
</dbReference>
<dbReference type="Pfam" id="PF00781">
    <property type="entry name" value="DAGK_cat"/>
    <property type="match status" value="1"/>
</dbReference>
<evidence type="ECO:0000313" key="3">
    <source>
        <dbReference type="Proteomes" id="UP000317496"/>
    </source>
</evidence>
<dbReference type="AlphaFoldDB" id="A0A516H314"/>